<organism evidence="5 6">
    <name type="scientific">Terrabacter aeriphilus</name>
    <dbReference type="NCBI Taxonomy" id="515662"/>
    <lineage>
        <taxon>Bacteria</taxon>
        <taxon>Bacillati</taxon>
        <taxon>Actinomycetota</taxon>
        <taxon>Actinomycetes</taxon>
        <taxon>Micrococcales</taxon>
        <taxon>Intrasporangiaceae</taxon>
        <taxon>Terrabacter</taxon>
    </lineage>
</organism>
<comment type="caution">
    <text evidence="5">The sequence shown here is derived from an EMBL/GenBank/DDBJ whole genome shotgun (WGS) entry which is preliminary data.</text>
</comment>
<keyword evidence="3" id="KW-0560">Oxidoreductase</keyword>
<accession>A0ABP9JFV9</accession>
<evidence type="ECO:0000259" key="4">
    <source>
        <dbReference type="Pfam" id="PF01872"/>
    </source>
</evidence>
<proteinExistence type="predicted"/>
<sequence length="231" mass="24842">MADRPYTLLSCGMSIDGYLSAGTEQRLLLSNEADFDRVDGERAASDAILVGASTIRADDPHLLVRSPARRADRVARGLPPSPVKVTVTRNAELDCAAAFFAPDGADKVVYCPSDVVARARSRLGAVATVLDAGHPPTMRRVCDDLGERGTRRLMVEGGGTVHTQLLVDDLVDELQLVVAPLFVGDSAACRFVGDGRYPWNAGRRATLAEVRQIGDVVLLRYALSPRFQEAP</sequence>
<dbReference type="InterPro" id="IPR024072">
    <property type="entry name" value="DHFR-like_dom_sf"/>
</dbReference>
<dbReference type="RefSeq" id="WP_345507678.1">
    <property type="nucleotide sequence ID" value="NZ_BAABIW010000016.1"/>
</dbReference>
<dbReference type="Proteomes" id="UP001500427">
    <property type="component" value="Unassembled WGS sequence"/>
</dbReference>
<dbReference type="PANTHER" id="PTHR38011:SF7">
    <property type="entry name" value="2,5-DIAMINO-6-RIBOSYLAMINO-4(3H)-PYRIMIDINONE 5'-PHOSPHATE REDUCTASE"/>
    <property type="match status" value="1"/>
</dbReference>
<evidence type="ECO:0000313" key="6">
    <source>
        <dbReference type="Proteomes" id="UP001500427"/>
    </source>
</evidence>
<feature type="domain" description="Bacterial bifunctional deaminase-reductase C-terminal" evidence="4">
    <location>
        <begin position="5"/>
        <end position="218"/>
    </location>
</feature>
<keyword evidence="6" id="KW-1185">Reference proteome</keyword>
<evidence type="ECO:0000256" key="3">
    <source>
        <dbReference type="ARBA" id="ARBA00023002"/>
    </source>
</evidence>
<evidence type="ECO:0000256" key="2">
    <source>
        <dbReference type="ARBA" id="ARBA00022857"/>
    </source>
</evidence>
<gene>
    <name evidence="5" type="ORF">GCM10023258_23620</name>
</gene>
<dbReference type="InterPro" id="IPR050765">
    <property type="entry name" value="Riboflavin_Biosynth_HTPR"/>
</dbReference>
<protein>
    <recommendedName>
        <fullName evidence="4">Bacterial bifunctional deaminase-reductase C-terminal domain-containing protein</fullName>
    </recommendedName>
</protein>
<dbReference type="SUPFAM" id="SSF53597">
    <property type="entry name" value="Dihydrofolate reductase-like"/>
    <property type="match status" value="1"/>
</dbReference>
<evidence type="ECO:0000256" key="1">
    <source>
        <dbReference type="ARBA" id="ARBA00005104"/>
    </source>
</evidence>
<reference evidence="6" key="1">
    <citation type="journal article" date="2019" name="Int. J. Syst. Evol. Microbiol.">
        <title>The Global Catalogue of Microorganisms (GCM) 10K type strain sequencing project: providing services to taxonomists for standard genome sequencing and annotation.</title>
        <authorList>
            <consortium name="The Broad Institute Genomics Platform"/>
            <consortium name="The Broad Institute Genome Sequencing Center for Infectious Disease"/>
            <person name="Wu L."/>
            <person name="Ma J."/>
        </authorList>
    </citation>
    <scope>NUCLEOTIDE SEQUENCE [LARGE SCALE GENOMIC DNA]</scope>
    <source>
        <strain evidence="6">JCM 17687</strain>
    </source>
</reference>
<dbReference type="EMBL" id="BAABIW010000016">
    <property type="protein sequence ID" value="GAA5028266.1"/>
    <property type="molecule type" value="Genomic_DNA"/>
</dbReference>
<dbReference type="InterPro" id="IPR002734">
    <property type="entry name" value="RibDG_C"/>
</dbReference>
<name>A0ABP9JFV9_9MICO</name>
<dbReference type="Pfam" id="PF01872">
    <property type="entry name" value="RibD_C"/>
    <property type="match status" value="1"/>
</dbReference>
<evidence type="ECO:0000313" key="5">
    <source>
        <dbReference type="EMBL" id="GAA5028266.1"/>
    </source>
</evidence>
<keyword evidence="2" id="KW-0521">NADP</keyword>
<dbReference type="PANTHER" id="PTHR38011">
    <property type="entry name" value="DIHYDROFOLATE REDUCTASE FAMILY PROTEIN (AFU_ORTHOLOGUE AFUA_8G06820)"/>
    <property type="match status" value="1"/>
</dbReference>
<comment type="pathway">
    <text evidence="1">Cofactor biosynthesis; riboflavin biosynthesis.</text>
</comment>
<dbReference type="Gene3D" id="3.40.430.10">
    <property type="entry name" value="Dihydrofolate Reductase, subunit A"/>
    <property type="match status" value="1"/>
</dbReference>